<evidence type="ECO:0000313" key="1">
    <source>
        <dbReference type="EMBL" id="KIK99791.1"/>
    </source>
</evidence>
<protein>
    <submittedName>
        <fullName evidence="1">Uncharacterized protein</fullName>
    </submittedName>
</protein>
<evidence type="ECO:0000313" key="2">
    <source>
        <dbReference type="Proteomes" id="UP000054538"/>
    </source>
</evidence>
<keyword evidence="2" id="KW-1185">Reference proteome</keyword>
<proteinExistence type="predicted"/>
<reference evidence="1 2" key="1">
    <citation type="submission" date="2014-04" db="EMBL/GenBank/DDBJ databases">
        <authorList>
            <consortium name="DOE Joint Genome Institute"/>
            <person name="Kuo A."/>
            <person name="Kohler A."/>
            <person name="Jargeat P."/>
            <person name="Nagy L.G."/>
            <person name="Floudas D."/>
            <person name="Copeland A."/>
            <person name="Barry K.W."/>
            <person name="Cichocki N."/>
            <person name="Veneault-Fourrey C."/>
            <person name="LaButti K."/>
            <person name="Lindquist E.A."/>
            <person name="Lipzen A."/>
            <person name="Lundell T."/>
            <person name="Morin E."/>
            <person name="Murat C."/>
            <person name="Sun H."/>
            <person name="Tunlid A."/>
            <person name="Henrissat B."/>
            <person name="Grigoriev I.V."/>
            <person name="Hibbett D.S."/>
            <person name="Martin F."/>
            <person name="Nordberg H.P."/>
            <person name="Cantor M.N."/>
            <person name="Hua S.X."/>
        </authorList>
    </citation>
    <scope>NUCLEOTIDE SEQUENCE [LARGE SCALE GENOMIC DNA]</scope>
    <source>
        <strain evidence="1 2">Ve08.2h10</strain>
    </source>
</reference>
<reference evidence="2" key="2">
    <citation type="submission" date="2015-01" db="EMBL/GenBank/DDBJ databases">
        <title>Evolutionary Origins and Diversification of the Mycorrhizal Mutualists.</title>
        <authorList>
            <consortium name="DOE Joint Genome Institute"/>
            <consortium name="Mycorrhizal Genomics Consortium"/>
            <person name="Kohler A."/>
            <person name="Kuo A."/>
            <person name="Nagy L.G."/>
            <person name="Floudas D."/>
            <person name="Copeland A."/>
            <person name="Barry K.W."/>
            <person name="Cichocki N."/>
            <person name="Veneault-Fourrey C."/>
            <person name="LaButti K."/>
            <person name="Lindquist E.A."/>
            <person name="Lipzen A."/>
            <person name="Lundell T."/>
            <person name="Morin E."/>
            <person name="Murat C."/>
            <person name="Riley R."/>
            <person name="Ohm R."/>
            <person name="Sun H."/>
            <person name="Tunlid A."/>
            <person name="Henrissat B."/>
            <person name="Grigoriev I.V."/>
            <person name="Hibbett D.S."/>
            <person name="Martin F."/>
        </authorList>
    </citation>
    <scope>NUCLEOTIDE SEQUENCE [LARGE SCALE GENOMIC DNA]</scope>
    <source>
        <strain evidence="2">Ve08.2h10</strain>
    </source>
</reference>
<name>A0A0D0E5B1_9AGAM</name>
<gene>
    <name evidence="1" type="ORF">PAXRUDRAFT_822323</name>
</gene>
<dbReference type="InParanoid" id="A0A0D0E5B1"/>
<dbReference type="HOGENOM" id="CLU_2831903_0_0_1"/>
<organism evidence="1 2">
    <name type="scientific">Paxillus rubicundulus Ve08.2h10</name>
    <dbReference type="NCBI Taxonomy" id="930991"/>
    <lineage>
        <taxon>Eukaryota</taxon>
        <taxon>Fungi</taxon>
        <taxon>Dikarya</taxon>
        <taxon>Basidiomycota</taxon>
        <taxon>Agaricomycotina</taxon>
        <taxon>Agaricomycetes</taxon>
        <taxon>Agaricomycetidae</taxon>
        <taxon>Boletales</taxon>
        <taxon>Paxilineae</taxon>
        <taxon>Paxillaceae</taxon>
        <taxon>Paxillus</taxon>
    </lineage>
</organism>
<dbReference type="EMBL" id="KN824849">
    <property type="protein sequence ID" value="KIK99791.1"/>
    <property type="molecule type" value="Genomic_DNA"/>
</dbReference>
<dbReference type="Proteomes" id="UP000054538">
    <property type="component" value="Unassembled WGS sequence"/>
</dbReference>
<dbReference type="AlphaFoldDB" id="A0A0D0E5B1"/>
<accession>A0A0D0E5B1</accession>
<sequence>MVDSGTDHAKKLFRLVHLQVQSRWWPGPRHYYSWYILGSREVKGGRLQDSSYREDVTIRDADSPWM</sequence>